<evidence type="ECO:0000256" key="1">
    <source>
        <dbReference type="SAM" id="MobiDB-lite"/>
    </source>
</evidence>
<dbReference type="EMBL" id="JAFNEN010004516">
    <property type="protein sequence ID" value="KAG8171054.1"/>
    <property type="molecule type" value="Genomic_DNA"/>
</dbReference>
<accession>A0AAV6TGV3</accession>
<name>A0AAV6TGV3_9ARAC</name>
<keyword evidence="3" id="KW-1185">Reference proteome</keyword>
<protein>
    <submittedName>
        <fullName evidence="2">Uncharacterized protein</fullName>
    </submittedName>
</protein>
<sequence>MDPVDIFPVLTIPFRGQPECIQKDRSTWKETLLPKIESYIHVQFKDDRVFAFPAPRLDAKRQADHFRRCVDDAQTQRLIGKRDITWNKVVKTLKRDPNSALKNTSIRHFYKVEGHMFLVKFGFTFGLCFVEPGTQHVYQLSSVPLLCFHLPTTHHDRKTFATLTRRIFLASDQKYYISSTFHPHQKYVVPSGTKYLILATQKTIFSVQVIPDTIQLSPSEFFSFTTHKEQTHVYNIPPPTPRHPGSGSVSSCRSNDAPKQKHDWKKYIIPKRTTKAPNVSRNYPPTIGCSDSQTLTTRTNEFDIKANGPPENTLTLRSELNSMLMEIQSWAETQPTLMDLESTTTVLTQTIEPQTKNLSSSQECLDFEEEMAFLDQPYCWPSHTPTDPIVHTSQVTSTTEPNLETLNTKPSWPFKTLYVNCPWSMKPQELVPPSLLSQKPDRDIGPAHGEEVSHRDHLTHVLGNTYRIAESDGTEHPLDLMTQ</sequence>
<evidence type="ECO:0000313" key="2">
    <source>
        <dbReference type="EMBL" id="KAG8171054.1"/>
    </source>
</evidence>
<evidence type="ECO:0000313" key="3">
    <source>
        <dbReference type="Proteomes" id="UP000827092"/>
    </source>
</evidence>
<feature type="region of interest" description="Disordered" evidence="1">
    <location>
        <begin position="236"/>
        <end position="258"/>
    </location>
</feature>
<gene>
    <name evidence="2" type="ORF">JTE90_002524</name>
</gene>
<comment type="caution">
    <text evidence="2">The sequence shown here is derived from an EMBL/GenBank/DDBJ whole genome shotgun (WGS) entry which is preliminary data.</text>
</comment>
<proteinExistence type="predicted"/>
<dbReference type="Proteomes" id="UP000827092">
    <property type="component" value="Unassembled WGS sequence"/>
</dbReference>
<dbReference type="AlphaFoldDB" id="A0AAV6TGV3"/>
<organism evidence="2 3">
    <name type="scientific">Oedothorax gibbosus</name>
    <dbReference type="NCBI Taxonomy" id="931172"/>
    <lineage>
        <taxon>Eukaryota</taxon>
        <taxon>Metazoa</taxon>
        <taxon>Ecdysozoa</taxon>
        <taxon>Arthropoda</taxon>
        <taxon>Chelicerata</taxon>
        <taxon>Arachnida</taxon>
        <taxon>Araneae</taxon>
        <taxon>Araneomorphae</taxon>
        <taxon>Entelegynae</taxon>
        <taxon>Araneoidea</taxon>
        <taxon>Linyphiidae</taxon>
        <taxon>Erigoninae</taxon>
        <taxon>Oedothorax</taxon>
    </lineage>
</organism>
<reference evidence="2 3" key="1">
    <citation type="journal article" date="2022" name="Nat. Ecol. Evol.">
        <title>A masculinizing supergene underlies an exaggerated male reproductive morph in a spider.</title>
        <authorList>
            <person name="Hendrickx F."/>
            <person name="De Corte Z."/>
            <person name="Sonet G."/>
            <person name="Van Belleghem S.M."/>
            <person name="Kostlbacher S."/>
            <person name="Vangestel C."/>
        </authorList>
    </citation>
    <scope>NUCLEOTIDE SEQUENCE [LARGE SCALE GENOMIC DNA]</scope>
    <source>
        <strain evidence="2">W744_W776</strain>
    </source>
</reference>